<keyword evidence="3" id="KW-1185">Reference proteome</keyword>
<feature type="compositionally biased region" description="Low complexity" evidence="1">
    <location>
        <begin position="401"/>
        <end position="435"/>
    </location>
</feature>
<dbReference type="Pfam" id="PF16683">
    <property type="entry name" value="TGase_elicitor"/>
    <property type="match status" value="1"/>
</dbReference>
<dbReference type="STRING" id="4795.A0A225VE89"/>
<sequence>MNKVSAKTGIDSRSSSTPCSSDADCTARQDGSVCGMRKNATSGYCIPTWYGLCHAWAPAAILEEEPKCDVVKNNQTFHVMDIKALLTATYDGSAISTVFTGARFNGPDDPPETDAYGRYTSAARRDLGPGFFHVAISNILGKHNQSFILDVASGAQVWNQPIRSYQVQTMELVDANQASQQYFGVSPYPFNSEMVYLAYVKTTVSWIVEAYLDGPLVTTGKVDAYTVSDDYQYLLELDANYNIIGGEWIEDSKTDHPDFLWFPTAKPDRSSVTSTGLSFANVEELLELSVSCGASGNASASTSGSASTSASASSASDSGSTSSSSGSTSTSGSASSSTSASDSASTSASASDSGSTSSSGSTSTNRSASASASASTSTSTSTSSSTSTSGSTGIVVVEPLSDSTSAASSASTGTSEAASSGGSTASSKSSSNSIGNEVSTANSGIGTNEDSSAAVGGPSSSGEARGGGSSTATPIGEGGESEGSIYPPSSESTSTTEPTNTYSSASTEVETSAPTTITPSTTPSDESTPATETPGNIGNYTPPPTANGQDLADVIDTINTTVSPSPSIPTEASSSSKQETTTAITITPAPVHFSC</sequence>
<feature type="region of interest" description="Disordered" evidence="1">
    <location>
        <begin position="1"/>
        <end position="23"/>
    </location>
</feature>
<evidence type="ECO:0000313" key="3">
    <source>
        <dbReference type="Proteomes" id="UP000198211"/>
    </source>
</evidence>
<proteinExistence type="predicted"/>
<dbReference type="EMBL" id="NBNE01005665">
    <property type="protein sequence ID" value="OWZ03198.1"/>
    <property type="molecule type" value="Genomic_DNA"/>
</dbReference>
<dbReference type="AlphaFoldDB" id="A0A225VE89"/>
<accession>A0A225VE89</accession>
<dbReference type="GO" id="GO:0016755">
    <property type="term" value="F:aminoacyltransferase activity"/>
    <property type="evidence" value="ECO:0007669"/>
    <property type="project" value="InterPro"/>
</dbReference>
<gene>
    <name evidence="2" type="ORF">PHMEG_00025110</name>
</gene>
<protein>
    <submittedName>
        <fullName evidence="2">Elicitin</fullName>
    </submittedName>
</protein>
<feature type="compositionally biased region" description="Low complexity" evidence="1">
    <location>
        <begin position="300"/>
        <end position="393"/>
    </location>
</feature>
<feature type="region of interest" description="Disordered" evidence="1">
    <location>
        <begin position="300"/>
        <end position="595"/>
    </location>
</feature>
<evidence type="ECO:0000313" key="2">
    <source>
        <dbReference type="EMBL" id="OWZ03198.1"/>
    </source>
</evidence>
<feature type="compositionally biased region" description="Low complexity" evidence="1">
    <location>
        <begin position="12"/>
        <end position="21"/>
    </location>
</feature>
<dbReference type="InterPro" id="IPR032048">
    <property type="entry name" value="TGase_elicitor"/>
</dbReference>
<reference evidence="3" key="1">
    <citation type="submission" date="2017-03" db="EMBL/GenBank/DDBJ databases">
        <title>Phytopthora megakarya and P. palmivora, two closely related causual agents of cacao black pod achieved similar genome size and gene model numbers by different mechanisms.</title>
        <authorList>
            <person name="Ali S."/>
            <person name="Shao J."/>
            <person name="Larry D.J."/>
            <person name="Kronmiller B."/>
            <person name="Shen D."/>
            <person name="Strem M.D."/>
            <person name="Melnick R.L."/>
            <person name="Guiltinan M.J."/>
            <person name="Tyler B.M."/>
            <person name="Meinhardt L.W."/>
            <person name="Bailey B.A."/>
        </authorList>
    </citation>
    <scope>NUCLEOTIDE SEQUENCE [LARGE SCALE GENOMIC DNA]</scope>
    <source>
        <strain evidence="3">zdho120</strain>
    </source>
</reference>
<dbReference type="OrthoDB" id="10249031at2759"/>
<dbReference type="Proteomes" id="UP000198211">
    <property type="component" value="Unassembled WGS sequence"/>
</dbReference>
<dbReference type="Gene3D" id="3.30.40.240">
    <property type="entry name" value="Transglutaminase elicitor, body domain"/>
    <property type="match status" value="1"/>
</dbReference>
<organism evidence="2 3">
    <name type="scientific">Phytophthora megakarya</name>
    <dbReference type="NCBI Taxonomy" id="4795"/>
    <lineage>
        <taxon>Eukaryota</taxon>
        <taxon>Sar</taxon>
        <taxon>Stramenopiles</taxon>
        <taxon>Oomycota</taxon>
        <taxon>Peronosporomycetes</taxon>
        <taxon>Peronosporales</taxon>
        <taxon>Peronosporaceae</taxon>
        <taxon>Phytophthora</taxon>
    </lineage>
</organism>
<feature type="compositionally biased region" description="Low complexity" evidence="1">
    <location>
        <begin position="451"/>
        <end position="463"/>
    </location>
</feature>
<feature type="compositionally biased region" description="Polar residues" evidence="1">
    <location>
        <begin position="436"/>
        <end position="450"/>
    </location>
</feature>
<name>A0A225VE89_9STRA</name>
<feature type="compositionally biased region" description="Low complexity" evidence="1">
    <location>
        <begin position="482"/>
        <end position="534"/>
    </location>
</feature>
<evidence type="ECO:0000256" key="1">
    <source>
        <dbReference type="SAM" id="MobiDB-lite"/>
    </source>
</evidence>
<comment type="caution">
    <text evidence="2">The sequence shown here is derived from an EMBL/GenBank/DDBJ whole genome shotgun (WGS) entry which is preliminary data.</text>
</comment>
<feature type="compositionally biased region" description="Low complexity" evidence="1">
    <location>
        <begin position="563"/>
        <end position="595"/>
    </location>
</feature>